<keyword evidence="8" id="KW-1185">Reference proteome</keyword>
<evidence type="ECO:0000256" key="3">
    <source>
        <dbReference type="ARBA" id="ARBA00022989"/>
    </source>
</evidence>
<feature type="transmembrane region" description="Helical" evidence="6">
    <location>
        <begin position="420"/>
        <end position="439"/>
    </location>
</feature>
<feature type="transmembrane region" description="Helical" evidence="6">
    <location>
        <begin position="159"/>
        <end position="185"/>
    </location>
</feature>
<dbReference type="InterPro" id="IPR036259">
    <property type="entry name" value="MFS_trans_sf"/>
</dbReference>
<dbReference type="Proteomes" id="UP001175211">
    <property type="component" value="Unassembled WGS sequence"/>
</dbReference>
<evidence type="ECO:0000256" key="6">
    <source>
        <dbReference type="SAM" id="Phobius"/>
    </source>
</evidence>
<proteinExistence type="predicted"/>
<feature type="transmembrane region" description="Helical" evidence="6">
    <location>
        <begin position="483"/>
        <end position="505"/>
    </location>
</feature>
<dbReference type="PANTHER" id="PTHR23502">
    <property type="entry name" value="MAJOR FACILITATOR SUPERFAMILY"/>
    <property type="match status" value="1"/>
</dbReference>
<protein>
    <submittedName>
        <fullName evidence="7">Major facilitator superfamily domain-containing protein</fullName>
    </submittedName>
</protein>
<evidence type="ECO:0000256" key="4">
    <source>
        <dbReference type="ARBA" id="ARBA00023136"/>
    </source>
</evidence>
<dbReference type="SUPFAM" id="SSF103473">
    <property type="entry name" value="MFS general substrate transporter"/>
    <property type="match status" value="1"/>
</dbReference>
<dbReference type="RefSeq" id="XP_060331033.1">
    <property type="nucleotide sequence ID" value="XM_060469580.1"/>
</dbReference>
<keyword evidence="2 6" id="KW-0812">Transmembrane</keyword>
<dbReference type="GeneID" id="85353128"/>
<evidence type="ECO:0000256" key="5">
    <source>
        <dbReference type="SAM" id="MobiDB-lite"/>
    </source>
</evidence>
<reference evidence="7" key="1">
    <citation type="submission" date="2023-06" db="EMBL/GenBank/DDBJ databases">
        <authorList>
            <consortium name="Lawrence Berkeley National Laboratory"/>
            <person name="Ahrendt S."/>
            <person name="Sahu N."/>
            <person name="Indic B."/>
            <person name="Wong-Bajracharya J."/>
            <person name="Merenyi Z."/>
            <person name="Ke H.-M."/>
            <person name="Monk M."/>
            <person name="Kocsube S."/>
            <person name="Drula E."/>
            <person name="Lipzen A."/>
            <person name="Balint B."/>
            <person name="Henrissat B."/>
            <person name="Andreopoulos B."/>
            <person name="Martin F.M."/>
            <person name="Harder C.B."/>
            <person name="Rigling D."/>
            <person name="Ford K.L."/>
            <person name="Foster G.D."/>
            <person name="Pangilinan J."/>
            <person name="Papanicolaou A."/>
            <person name="Barry K."/>
            <person name="LaButti K."/>
            <person name="Viragh M."/>
            <person name="Koriabine M."/>
            <person name="Yan M."/>
            <person name="Riley R."/>
            <person name="Champramary S."/>
            <person name="Plett K.L."/>
            <person name="Tsai I.J."/>
            <person name="Slot J."/>
            <person name="Sipos G."/>
            <person name="Plett J."/>
            <person name="Nagy L.G."/>
            <person name="Grigoriev I.V."/>
        </authorList>
    </citation>
    <scope>NUCLEOTIDE SEQUENCE</scope>
    <source>
        <strain evidence="7">CCBAS 213</strain>
    </source>
</reference>
<dbReference type="InterPro" id="IPR011701">
    <property type="entry name" value="MFS"/>
</dbReference>
<feature type="transmembrane region" description="Helical" evidence="6">
    <location>
        <begin position="230"/>
        <end position="253"/>
    </location>
</feature>
<feature type="region of interest" description="Disordered" evidence="5">
    <location>
        <begin position="1"/>
        <end position="22"/>
    </location>
</feature>
<evidence type="ECO:0000256" key="2">
    <source>
        <dbReference type="ARBA" id="ARBA00022692"/>
    </source>
</evidence>
<dbReference type="GO" id="GO:0022857">
    <property type="term" value="F:transmembrane transporter activity"/>
    <property type="evidence" value="ECO:0007669"/>
    <property type="project" value="InterPro"/>
</dbReference>
<sequence length="547" mass="60825">MSVHDKHDIDSEKHGGDSAPSVVLQVQEDTAEVDLATFHELHAGRLVIDPVEAKIEFGEVFASKLKLSRDGTKVLWLQPTDSPRDPQNWTDARKSIHLIIITLAAIVPDFDSGIGIASIFRLAEQYDTTTGVINNLTSKWGWGGIFAVMLIRRYGRLPVLFWSQVFALGFLVGCTLAPDLATFAGGKSKLHLKSRYRILFDPRVEFSKKFSQGLYIVTDLYPFHLQARKLNFWTMGFIVSPFISPFAFGFLVARQNWRWAYGIGCIYSAVVCVLIALFMDETMYDRTVKPIPEPVTTGFRYKIETLIGITGVKMARYRVSWTESIFSPFNVVWRPHLLGILLFEGILFGFGIGINVTNAVFLGSPPPVGFGWSQDAIAGAYGTPIVSVLLGELAGRYTNDWIMNQSIRRNHGVFEAESRLWACYIALPLYICGFVTLGASIQNHLNTTGIVMGWGIAELAIMVNTVAIYAYCNDCFPKHQGEISALINLVRVLGGFAVAYFQVPWAEKHGALQTFGCEAAIVAGLFVLIIPAMQMHGRSLRERFSVT</sequence>
<dbReference type="PANTHER" id="PTHR23502:SF22">
    <property type="entry name" value="MAJOR FACILITATOR SUPERFAMILY (MFS) PROFILE DOMAIN-CONTAINING PROTEIN"/>
    <property type="match status" value="1"/>
</dbReference>
<gene>
    <name evidence="7" type="ORF">EV420DRAFT_1479466</name>
</gene>
<feature type="transmembrane region" description="Helical" evidence="6">
    <location>
        <begin position="259"/>
        <end position="279"/>
    </location>
</feature>
<comment type="caution">
    <text evidence="7">The sequence shown here is derived from an EMBL/GenBank/DDBJ whole genome shotgun (WGS) entry which is preliminary data.</text>
</comment>
<dbReference type="Pfam" id="PF07690">
    <property type="entry name" value="MFS_1"/>
    <property type="match status" value="1"/>
</dbReference>
<accession>A0AA39KDG1</accession>
<evidence type="ECO:0000313" key="8">
    <source>
        <dbReference type="Proteomes" id="UP001175211"/>
    </source>
</evidence>
<evidence type="ECO:0000256" key="1">
    <source>
        <dbReference type="ARBA" id="ARBA00004141"/>
    </source>
</evidence>
<feature type="transmembrane region" description="Helical" evidence="6">
    <location>
        <begin position="451"/>
        <end position="471"/>
    </location>
</feature>
<dbReference type="AlphaFoldDB" id="A0AA39KDG1"/>
<feature type="transmembrane region" description="Helical" evidence="6">
    <location>
        <begin position="337"/>
        <end position="356"/>
    </location>
</feature>
<name>A0AA39KDG1_ARMTA</name>
<keyword evidence="3 6" id="KW-1133">Transmembrane helix</keyword>
<comment type="subcellular location">
    <subcellularLocation>
        <location evidence="1">Membrane</location>
        <topology evidence="1">Multi-pass membrane protein</topology>
    </subcellularLocation>
</comment>
<dbReference type="GO" id="GO:0005886">
    <property type="term" value="C:plasma membrane"/>
    <property type="evidence" value="ECO:0007669"/>
    <property type="project" value="TreeGrafter"/>
</dbReference>
<feature type="transmembrane region" description="Helical" evidence="6">
    <location>
        <begin position="376"/>
        <end position="399"/>
    </location>
</feature>
<evidence type="ECO:0000313" key="7">
    <source>
        <dbReference type="EMBL" id="KAK0458783.1"/>
    </source>
</evidence>
<keyword evidence="4 6" id="KW-0472">Membrane</keyword>
<dbReference type="Gene3D" id="1.20.1250.20">
    <property type="entry name" value="MFS general substrate transporter like domains"/>
    <property type="match status" value="1"/>
</dbReference>
<dbReference type="EMBL" id="JAUEPS010000016">
    <property type="protein sequence ID" value="KAK0458783.1"/>
    <property type="molecule type" value="Genomic_DNA"/>
</dbReference>
<feature type="transmembrane region" description="Helical" evidence="6">
    <location>
        <begin position="511"/>
        <end position="533"/>
    </location>
</feature>
<feature type="compositionally biased region" description="Basic and acidic residues" evidence="5">
    <location>
        <begin position="1"/>
        <end position="16"/>
    </location>
</feature>
<organism evidence="7 8">
    <name type="scientific">Armillaria tabescens</name>
    <name type="common">Ringless honey mushroom</name>
    <name type="synonym">Agaricus tabescens</name>
    <dbReference type="NCBI Taxonomy" id="1929756"/>
    <lineage>
        <taxon>Eukaryota</taxon>
        <taxon>Fungi</taxon>
        <taxon>Dikarya</taxon>
        <taxon>Basidiomycota</taxon>
        <taxon>Agaricomycotina</taxon>
        <taxon>Agaricomycetes</taxon>
        <taxon>Agaricomycetidae</taxon>
        <taxon>Agaricales</taxon>
        <taxon>Marasmiineae</taxon>
        <taxon>Physalacriaceae</taxon>
        <taxon>Desarmillaria</taxon>
    </lineage>
</organism>